<organism evidence="2 3">
    <name type="scientific">Chitinophaga pollutisoli</name>
    <dbReference type="NCBI Taxonomy" id="3133966"/>
    <lineage>
        <taxon>Bacteria</taxon>
        <taxon>Pseudomonadati</taxon>
        <taxon>Bacteroidota</taxon>
        <taxon>Chitinophagia</taxon>
        <taxon>Chitinophagales</taxon>
        <taxon>Chitinophagaceae</taxon>
        <taxon>Chitinophaga</taxon>
    </lineage>
</organism>
<feature type="signal peptide" evidence="1">
    <location>
        <begin position="1"/>
        <end position="21"/>
    </location>
</feature>
<evidence type="ECO:0000256" key="1">
    <source>
        <dbReference type="SAM" id="SignalP"/>
    </source>
</evidence>
<feature type="chain" id="PRO_5045152749" description="Lipoprotein" evidence="1">
    <location>
        <begin position="22"/>
        <end position="194"/>
    </location>
</feature>
<dbReference type="RefSeq" id="WP_341834950.1">
    <property type="nucleotide sequence ID" value="NZ_CP149822.1"/>
</dbReference>
<sequence length="194" mass="21368">MKNSKIALLATILLVSLGACRKEGPAGPAGKDGADGNANITAKKFTTMASTWKYPGHYALDYGNNQVKLHFSKYITMEAPEITKDVIDNGLVLVYMIPKGVHNWMPLPLSFQAANPSDVVHNFAYEYRQGTLTIHYYWTANTTGKQVPDGLETTLMPFYNFRYVVASGVMSDKLKSSGVNMQDPLAVERALDGR</sequence>
<dbReference type="PROSITE" id="PS51257">
    <property type="entry name" value="PROKAR_LIPOPROTEIN"/>
    <property type="match status" value="1"/>
</dbReference>
<name>A0ABZ2YJV0_9BACT</name>
<evidence type="ECO:0000313" key="2">
    <source>
        <dbReference type="EMBL" id="WZN40007.1"/>
    </source>
</evidence>
<accession>A0ABZ2YJV0</accession>
<proteinExistence type="predicted"/>
<keyword evidence="1" id="KW-0732">Signal</keyword>
<keyword evidence="3" id="KW-1185">Reference proteome</keyword>
<reference evidence="3" key="1">
    <citation type="submission" date="2024-03" db="EMBL/GenBank/DDBJ databases">
        <title>Chitinophaga horti sp. nov., isolated from garden soil.</title>
        <authorList>
            <person name="Lee D.S."/>
            <person name="Han D.M."/>
            <person name="Baek J.H."/>
            <person name="Choi D.G."/>
            <person name="Jeon J.H."/>
            <person name="Jeon C.O."/>
        </authorList>
    </citation>
    <scope>NUCLEOTIDE SEQUENCE [LARGE SCALE GENOMIC DNA]</scope>
    <source>
        <strain evidence="3">GPA1</strain>
    </source>
</reference>
<gene>
    <name evidence="2" type="ORF">WJU16_18680</name>
</gene>
<evidence type="ECO:0008006" key="4">
    <source>
        <dbReference type="Google" id="ProtNLM"/>
    </source>
</evidence>
<protein>
    <recommendedName>
        <fullName evidence="4">Lipoprotein</fullName>
    </recommendedName>
</protein>
<dbReference type="Proteomes" id="UP001485459">
    <property type="component" value="Chromosome"/>
</dbReference>
<evidence type="ECO:0000313" key="3">
    <source>
        <dbReference type="Proteomes" id="UP001485459"/>
    </source>
</evidence>
<dbReference type="EMBL" id="CP149822">
    <property type="protein sequence ID" value="WZN40007.1"/>
    <property type="molecule type" value="Genomic_DNA"/>
</dbReference>